<sequence>MCEAPMLLYHFLILPSGVGQHRQNNVSERWLFSERSASGLSKATAYRD</sequence>
<name>A0ABU3SWT1_9ALTE</name>
<evidence type="ECO:0000313" key="1">
    <source>
        <dbReference type="EMBL" id="MDU0354437.1"/>
    </source>
</evidence>
<evidence type="ECO:0008006" key="3">
    <source>
        <dbReference type="Google" id="ProtNLM"/>
    </source>
</evidence>
<reference evidence="1 2" key="1">
    <citation type="submission" date="2023-10" db="EMBL/GenBank/DDBJ databases">
        <title>Glaciecola aquimarina strain GGW-M5 nov., isolated from a coastal seawater.</title>
        <authorList>
            <person name="Bayburt H."/>
            <person name="Kim J.M."/>
            <person name="Choi B.J."/>
            <person name="Jeon C.O."/>
        </authorList>
    </citation>
    <scope>NUCLEOTIDE SEQUENCE [LARGE SCALE GENOMIC DNA]</scope>
    <source>
        <strain evidence="1 2">KCTC 32108</strain>
    </source>
</reference>
<dbReference type="EMBL" id="JAWDIO010000002">
    <property type="protein sequence ID" value="MDU0354437.1"/>
    <property type="molecule type" value="Genomic_DNA"/>
</dbReference>
<proteinExistence type="predicted"/>
<protein>
    <recommendedName>
        <fullName evidence="3">Transposase</fullName>
    </recommendedName>
</protein>
<comment type="caution">
    <text evidence="1">The sequence shown here is derived from an EMBL/GenBank/DDBJ whole genome shotgun (WGS) entry which is preliminary data.</text>
</comment>
<dbReference type="Proteomes" id="UP001247805">
    <property type="component" value="Unassembled WGS sequence"/>
</dbReference>
<accession>A0ABU3SWT1</accession>
<organism evidence="1 2">
    <name type="scientific">Paraglaciecola aquimarina</name>
    <dbReference type="NCBI Taxonomy" id="1235557"/>
    <lineage>
        <taxon>Bacteria</taxon>
        <taxon>Pseudomonadati</taxon>
        <taxon>Pseudomonadota</taxon>
        <taxon>Gammaproteobacteria</taxon>
        <taxon>Alteromonadales</taxon>
        <taxon>Alteromonadaceae</taxon>
        <taxon>Paraglaciecola</taxon>
    </lineage>
</organism>
<dbReference type="RefSeq" id="WP_316026037.1">
    <property type="nucleotide sequence ID" value="NZ_JAWDIO010000002.1"/>
</dbReference>
<evidence type="ECO:0000313" key="2">
    <source>
        <dbReference type="Proteomes" id="UP001247805"/>
    </source>
</evidence>
<gene>
    <name evidence="1" type="ORF">RS130_11275</name>
</gene>
<keyword evidence="2" id="KW-1185">Reference proteome</keyword>